<dbReference type="InterPro" id="IPR000515">
    <property type="entry name" value="MetI-like"/>
</dbReference>
<comment type="similarity">
    <text evidence="7">Belongs to the binding-protein-dependent transport system permease family.</text>
</comment>
<dbReference type="InterPro" id="IPR035906">
    <property type="entry name" value="MetI-like_sf"/>
</dbReference>
<feature type="transmembrane region" description="Helical" evidence="7">
    <location>
        <begin position="122"/>
        <end position="146"/>
    </location>
</feature>
<name>A0ABT1NNU1_9MICC</name>
<reference evidence="9 10" key="1">
    <citation type="submission" date="2022-07" db="EMBL/GenBank/DDBJ databases">
        <title>Novel species in genus Arthrobacter.</title>
        <authorList>
            <person name="Liu Y."/>
        </authorList>
    </citation>
    <scope>NUCLEOTIDE SEQUENCE [LARGE SCALE GENOMIC DNA]</scope>
    <source>
        <strain evidence="10">zg-Y859</strain>
    </source>
</reference>
<evidence type="ECO:0000256" key="7">
    <source>
        <dbReference type="RuleBase" id="RU363032"/>
    </source>
</evidence>
<feature type="transmembrane region" description="Helical" evidence="7">
    <location>
        <begin position="28"/>
        <end position="54"/>
    </location>
</feature>
<feature type="transmembrane region" description="Helical" evidence="7">
    <location>
        <begin position="261"/>
        <end position="279"/>
    </location>
</feature>
<keyword evidence="2 7" id="KW-0813">Transport</keyword>
<sequence length="293" mass="31794">MSTTTVNDRTPTSPPPERRRLRATPGTFLVWGGMALFLILLFGVVASVVVNSLAGQWFDTWFPSSYTASWYGEAWREYDLGQVVSTTVIVAVAVVSLSVLIGAPASYVLARRNFPGKSLVMLVFLLPIMMPPITYGIPLATLLTYYHLAPGLTGVILANLVPSVPFVILTMTPFIEQINPSIESAARMCGANMTRMFVRILAPLLIPGVLAAAVLVLVRTVGMFELTFLTSNSESDTLVVALFTAMTGAGIRAQQSVDAMAVIYMLMMMVLLVIALRFVNPTQLVSQVRQDAD</sequence>
<gene>
    <name evidence="9" type="ORF">NNX28_05100</name>
</gene>
<keyword evidence="5 7" id="KW-1133">Transmembrane helix</keyword>
<dbReference type="PANTHER" id="PTHR32243">
    <property type="entry name" value="MALTOSE TRANSPORT SYSTEM PERMEASE-RELATED"/>
    <property type="match status" value="1"/>
</dbReference>
<dbReference type="PROSITE" id="PS50928">
    <property type="entry name" value="ABC_TM1"/>
    <property type="match status" value="1"/>
</dbReference>
<organism evidence="9 10">
    <name type="scientific">Arthrobacter jinronghuae</name>
    <dbReference type="NCBI Taxonomy" id="2964609"/>
    <lineage>
        <taxon>Bacteria</taxon>
        <taxon>Bacillati</taxon>
        <taxon>Actinomycetota</taxon>
        <taxon>Actinomycetes</taxon>
        <taxon>Micrococcales</taxon>
        <taxon>Micrococcaceae</taxon>
        <taxon>Arthrobacter</taxon>
    </lineage>
</organism>
<proteinExistence type="inferred from homology"/>
<evidence type="ECO:0000256" key="4">
    <source>
        <dbReference type="ARBA" id="ARBA00022692"/>
    </source>
</evidence>
<dbReference type="RefSeq" id="WP_255865033.1">
    <property type="nucleotide sequence ID" value="NZ_CP104263.1"/>
</dbReference>
<dbReference type="Pfam" id="PF00528">
    <property type="entry name" value="BPD_transp_1"/>
    <property type="match status" value="1"/>
</dbReference>
<evidence type="ECO:0000256" key="2">
    <source>
        <dbReference type="ARBA" id="ARBA00022448"/>
    </source>
</evidence>
<keyword evidence="6 7" id="KW-0472">Membrane</keyword>
<evidence type="ECO:0000313" key="10">
    <source>
        <dbReference type="Proteomes" id="UP001206924"/>
    </source>
</evidence>
<dbReference type="SUPFAM" id="SSF161098">
    <property type="entry name" value="MetI-like"/>
    <property type="match status" value="1"/>
</dbReference>
<dbReference type="Proteomes" id="UP001206924">
    <property type="component" value="Unassembled WGS sequence"/>
</dbReference>
<feature type="domain" description="ABC transmembrane type-1" evidence="8">
    <location>
        <begin position="84"/>
        <end position="275"/>
    </location>
</feature>
<keyword evidence="10" id="KW-1185">Reference proteome</keyword>
<keyword evidence="3" id="KW-1003">Cell membrane</keyword>
<keyword evidence="4 7" id="KW-0812">Transmembrane</keyword>
<feature type="transmembrane region" description="Helical" evidence="7">
    <location>
        <begin position="152"/>
        <end position="175"/>
    </location>
</feature>
<dbReference type="CDD" id="cd06261">
    <property type="entry name" value="TM_PBP2"/>
    <property type="match status" value="1"/>
</dbReference>
<dbReference type="EMBL" id="JANFLP010000006">
    <property type="protein sequence ID" value="MCQ1949305.1"/>
    <property type="molecule type" value="Genomic_DNA"/>
</dbReference>
<comment type="subcellular location">
    <subcellularLocation>
        <location evidence="1 7">Cell membrane</location>
        <topology evidence="1 7">Multi-pass membrane protein</topology>
    </subcellularLocation>
</comment>
<dbReference type="Gene3D" id="1.10.3720.10">
    <property type="entry name" value="MetI-like"/>
    <property type="match status" value="1"/>
</dbReference>
<dbReference type="PANTHER" id="PTHR32243:SF18">
    <property type="entry name" value="INNER MEMBRANE ABC TRANSPORTER PERMEASE PROTEIN YCJP"/>
    <property type="match status" value="1"/>
</dbReference>
<accession>A0ABT1NNU1</accession>
<evidence type="ECO:0000259" key="8">
    <source>
        <dbReference type="PROSITE" id="PS50928"/>
    </source>
</evidence>
<feature type="transmembrane region" description="Helical" evidence="7">
    <location>
        <begin position="196"/>
        <end position="218"/>
    </location>
</feature>
<evidence type="ECO:0000256" key="6">
    <source>
        <dbReference type="ARBA" id="ARBA00023136"/>
    </source>
</evidence>
<comment type="caution">
    <text evidence="9">The sequence shown here is derived from an EMBL/GenBank/DDBJ whole genome shotgun (WGS) entry which is preliminary data.</text>
</comment>
<evidence type="ECO:0000256" key="1">
    <source>
        <dbReference type="ARBA" id="ARBA00004651"/>
    </source>
</evidence>
<evidence type="ECO:0000256" key="3">
    <source>
        <dbReference type="ARBA" id="ARBA00022475"/>
    </source>
</evidence>
<protein>
    <submittedName>
        <fullName evidence="9">ABC transporter permease subunit</fullName>
    </submittedName>
</protein>
<feature type="transmembrane region" description="Helical" evidence="7">
    <location>
        <begin position="88"/>
        <end position="110"/>
    </location>
</feature>
<dbReference type="InterPro" id="IPR050901">
    <property type="entry name" value="BP-dep_ABC_trans_perm"/>
</dbReference>
<evidence type="ECO:0000313" key="9">
    <source>
        <dbReference type="EMBL" id="MCQ1949305.1"/>
    </source>
</evidence>
<evidence type="ECO:0000256" key="5">
    <source>
        <dbReference type="ARBA" id="ARBA00022989"/>
    </source>
</evidence>